<dbReference type="InterPro" id="IPR001932">
    <property type="entry name" value="PPM-type_phosphatase-like_dom"/>
</dbReference>
<feature type="region of interest" description="Disordered" evidence="1">
    <location>
        <begin position="235"/>
        <end position="317"/>
    </location>
</feature>
<feature type="compositionally biased region" description="Basic residues" evidence="1">
    <location>
        <begin position="116"/>
        <end position="139"/>
    </location>
</feature>
<reference evidence="3 4" key="1">
    <citation type="journal article" date="2019" name="PLoS Negl. Trop. Dis.">
        <title>Whole genome sequencing of Entamoeba nuttalli reveals mammalian host-related molecular signatures and a novel octapeptide-repeat surface protein.</title>
        <authorList>
            <person name="Tanaka M."/>
            <person name="Makiuchi T."/>
            <person name="Komiyama T."/>
            <person name="Shiina T."/>
            <person name="Osaki K."/>
            <person name="Tachibana H."/>
        </authorList>
    </citation>
    <scope>NUCLEOTIDE SEQUENCE [LARGE SCALE GENOMIC DNA]</scope>
    <source>
        <strain evidence="3 4">P19-061405</strain>
    </source>
</reference>
<dbReference type="PANTHER" id="PTHR47992">
    <property type="entry name" value="PROTEIN PHOSPHATASE"/>
    <property type="match status" value="1"/>
</dbReference>
<protein>
    <recommendedName>
        <fullName evidence="2">PPM-type phosphatase domain-containing protein</fullName>
    </recommendedName>
</protein>
<dbReference type="CDD" id="cd00143">
    <property type="entry name" value="PP2Cc"/>
    <property type="match status" value="1"/>
</dbReference>
<dbReference type="SMART" id="SM00332">
    <property type="entry name" value="PP2Cc"/>
    <property type="match status" value="1"/>
</dbReference>
<comment type="caution">
    <text evidence="3">The sequence shown here is derived from an EMBL/GenBank/DDBJ whole genome shotgun (WGS) entry which is preliminary data.</text>
</comment>
<dbReference type="Gene3D" id="3.60.40.10">
    <property type="entry name" value="PPM-type phosphatase domain"/>
    <property type="match status" value="1"/>
</dbReference>
<dbReference type="SUPFAM" id="SSF81606">
    <property type="entry name" value="PP2C-like"/>
    <property type="match status" value="1"/>
</dbReference>
<feature type="compositionally biased region" description="Basic and acidic residues" evidence="1">
    <location>
        <begin position="246"/>
        <end position="283"/>
    </location>
</feature>
<dbReference type="EMBL" id="BAAFRS010000280">
    <property type="protein sequence ID" value="GAB1226235.1"/>
    <property type="molecule type" value="Genomic_DNA"/>
</dbReference>
<sequence>MSEGTELSECLQTTGVGINDEQEKDFPQPKRKVLKEKKGTKKTNTSKKTHPTDEKDERSEKEKQTSQEKIKEQVEGWSEKDYKHENIENNEINLTEVNLNEQGEEDFGEQNEDKPKRKKLSERKPLKGTKSKKVKKEKTKTRNEVIEDDITVECFTKQENEVIAKEQINQEKEIKEKEDKKEEKGLTTLQLRDKIKEKGEDIKEEVEIKRKTLDGRKVIKRKKKETEEIIKKEVEQEVEETGESLNKPDIRTKETKVEERILETKEEIKTDTTQEDNKEEITGRKALRKKKSHKKTTETGEEEINTTEEEKKKKKRKKKVKKEKELEEFEKTGKNKYIEYSSGEDCNREGLRRAKKKPVGLNYFSEKKGLLTDEDLMEDEHYCGMSFRGDEKKSIFGIFDGYGGIGAARETRRTLPNIIQKLIEQGLDSKEILEKGFAEVDEGMNKEEFMDIGCTCTLIYIWEEDNKVYIRSGNVGDSTCFVKKMNKGRPEIITLTQDHKVTSACEQKRMKEAGITLVEGQKRINGVGVARTLANHFVKNLNIGMIGTPYISPAIVLESGDEIILCSDGIWDVTTPEKAFEMMENTQVSEAPKVIMEESMKITECRDNVTVIVVKIL</sequence>
<evidence type="ECO:0000313" key="3">
    <source>
        <dbReference type="EMBL" id="GAB1226235.1"/>
    </source>
</evidence>
<dbReference type="Pfam" id="PF00481">
    <property type="entry name" value="PP2C"/>
    <property type="match status" value="1"/>
</dbReference>
<dbReference type="SMART" id="SM00331">
    <property type="entry name" value="PP2C_SIG"/>
    <property type="match status" value="1"/>
</dbReference>
<name>A0ABQ0DTR5_9EUKA</name>
<accession>A0ABQ0DTR5</accession>
<feature type="region of interest" description="Disordered" evidence="1">
    <location>
        <begin position="1"/>
        <end position="141"/>
    </location>
</feature>
<feature type="compositionally biased region" description="Basic residues" evidence="1">
    <location>
        <begin position="29"/>
        <end position="49"/>
    </location>
</feature>
<feature type="domain" description="PPM-type phosphatase" evidence="2">
    <location>
        <begin position="361"/>
        <end position="616"/>
    </location>
</feature>
<feature type="compositionally biased region" description="Low complexity" evidence="1">
    <location>
        <begin position="89"/>
        <end position="101"/>
    </location>
</feature>
<gene>
    <name evidence="3" type="ORF">ENUP19_0280G0020</name>
</gene>
<evidence type="ECO:0000256" key="1">
    <source>
        <dbReference type="SAM" id="MobiDB-lite"/>
    </source>
</evidence>
<dbReference type="InterPro" id="IPR015655">
    <property type="entry name" value="PP2C"/>
</dbReference>
<evidence type="ECO:0000259" key="2">
    <source>
        <dbReference type="PROSITE" id="PS51746"/>
    </source>
</evidence>
<dbReference type="PROSITE" id="PS51746">
    <property type="entry name" value="PPM_2"/>
    <property type="match status" value="1"/>
</dbReference>
<proteinExistence type="predicted"/>
<keyword evidence="4" id="KW-1185">Reference proteome</keyword>
<evidence type="ECO:0000313" key="4">
    <source>
        <dbReference type="Proteomes" id="UP001628156"/>
    </source>
</evidence>
<dbReference type="Proteomes" id="UP001628156">
    <property type="component" value="Unassembled WGS sequence"/>
</dbReference>
<dbReference type="InterPro" id="IPR036457">
    <property type="entry name" value="PPM-type-like_dom_sf"/>
</dbReference>
<feature type="compositionally biased region" description="Basic and acidic residues" evidence="1">
    <location>
        <begin position="50"/>
        <end position="87"/>
    </location>
</feature>
<organism evidence="3 4">
    <name type="scientific">Entamoeba nuttalli</name>
    <dbReference type="NCBI Taxonomy" id="412467"/>
    <lineage>
        <taxon>Eukaryota</taxon>
        <taxon>Amoebozoa</taxon>
        <taxon>Evosea</taxon>
        <taxon>Archamoebae</taxon>
        <taxon>Mastigamoebida</taxon>
        <taxon>Entamoebidae</taxon>
        <taxon>Entamoeba</taxon>
    </lineage>
</organism>
<feature type="compositionally biased region" description="Basic residues" evidence="1">
    <location>
        <begin position="285"/>
        <end position="294"/>
    </location>
</feature>